<feature type="region of interest" description="Disordered" evidence="1">
    <location>
        <begin position="771"/>
        <end position="992"/>
    </location>
</feature>
<dbReference type="PANTHER" id="PTHR31008:SF2">
    <property type="entry name" value="COP1-INTERACTING PROTEIN-LIKE PROTEIN"/>
    <property type="match status" value="1"/>
</dbReference>
<feature type="compositionally biased region" description="Polar residues" evidence="1">
    <location>
        <begin position="1284"/>
        <end position="1305"/>
    </location>
</feature>
<feature type="compositionally biased region" description="Polar residues" evidence="1">
    <location>
        <begin position="910"/>
        <end position="929"/>
    </location>
</feature>
<feature type="compositionally biased region" description="Basic residues" evidence="1">
    <location>
        <begin position="1234"/>
        <end position="1246"/>
    </location>
</feature>
<evidence type="ECO:0000256" key="1">
    <source>
        <dbReference type="SAM" id="MobiDB-lite"/>
    </source>
</evidence>
<feature type="compositionally biased region" description="Basic residues" evidence="1">
    <location>
        <begin position="827"/>
        <end position="836"/>
    </location>
</feature>
<accession>A0AAD7LC52</accession>
<proteinExistence type="predicted"/>
<feature type="compositionally biased region" description="Basic residues" evidence="1">
    <location>
        <begin position="413"/>
        <end position="426"/>
    </location>
</feature>
<feature type="region of interest" description="Disordered" evidence="1">
    <location>
        <begin position="1128"/>
        <end position="1160"/>
    </location>
</feature>
<feature type="region of interest" description="Disordered" evidence="1">
    <location>
        <begin position="529"/>
        <end position="561"/>
    </location>
</feature>
<feature type="compositionally biased region" description="Polar residues" evidence="1">
    <location>
        <begin position="1031"/>
        <end position="1042"/>
    </location>
</feature>
<feature type="compositionally biased region" description="Basic and acidic residues" evidence="1">
    <location>
        <begin position="1142"/>
        <end position="1154"/>
    </location>
</feature>
<feature type="compositionally biased region" description="Polar residues" evidence="1">
    <location>
        <begin position="881"/>
        <end position="898"/>
    </location>
</feature>
<feature type="compositionally biased region" description="Basic and acidic residues" evidence="1">
    <location>
        <begin position="837"/>
        <end position="846"/>
    </location>
</feature>
<feature type="compositionally biased region" description="Polar residues" evidence="1">
    <location>
        <begin position="1247"/>
        <end position="1276"/>
    </location>
</feature>
<sequence>MNSSTRLDSAVFQLTPTRTRCDLFIIANGKKEKIASGLLDPFLSHLKTAQDQMAKGGYSIILELEHGIDAIWFTRGTVERFVRFVSTPEILERVYTIESEILQIEEAIAIQGNNSIGMNIVESQVKPVEKTEGTLERTISRPALDTNEEKAIVLYKPDAHSPEENGSTAPEENSKVELLKVLEARKSVLQKEQGMAFARAVPAGFEIEYIPPLMSFGDSFGASRLMVACKRFMELWKQKHETGQWIEIEADAMSSRSDFSALNASGTTLSNIASKPHSELVSENNGKASILTNADMPLDHQPPQGHVQGQFPHHMYPPWPVHSPPGALPVFQPYPVQGIPYYQSYPGNSPYFQPPYPPVDDPRQDASRRMGHKRHSMDSRDSNTESETWDVDALKSRSQDEVELETEGSKTQGCRKKASRSGKHKTGMVVIRNINYITSKSENSSGSGSQSESPSETDEGGDLPSTYLDSVQSSKRKGIYKESTNKLNLSDKQEVDYGKDGDAGAWEAFKKCLLRDDDEDRQDVHQSGFAMEKAVHMRRRQSTSAEDPLVSDERNVSEGQEGSMMDMHRISRGLNRILKTSIDDSLVSRREGQSDDGGSSEGGQMDVHSSEIDGKRGGSRRTTSDDFFINRQQNKLGNAYPSSDLLAVDGRDHFNNSLDRRSSHNMNDDSDIVPYRSIQINEIGNNERKAIDMDSEFPLAHQNAEKLSNEIRNQVNYEPDELSMMPKRVTEKGLMDYDPALDYDMQVQAESGALLDKKRKEVATDITQVCKKSDKDQKSKGIPNSSERKKTVGPIRRGKPSKLSPLDEARARAERLRNYKADLLKMKKEKKKKKKRLEALKEERQKRIAARGSSTSQQSKKQLPAKLSPISHRGSKFSDSEPGSSSPLQRFPSRTASMGSYDFQKASRPSKLNTGSHSPGNRISQSVSSLPEAKKEKGDGATDTKASMARIRRLSEPKMSSIHHNSSIKPRSTEAISKPKLRDGTESKKISAIMSLDKSKAATLPELKIRTSKGPDVGKSKSAAKEKIQKLNGNKSSITSEGASLKKNDDGISPLDDGDDNPVIEKTVVILEYEKSSVPAVDAREENSGVEKGKDDNYIFREKAEEVSDYVAICAPETPVTTGRVDIGTAESQSQQQSRFSEVVKADKADKESSKLSSIGSAEETYQAPFARVSSFEDPCTGNSEYSKAPPATLEVATSGLETVKAHLSDSRNSKLDKIPEAVERPQVKESSKGFKRLLKFGRKNHSSAAGESNMESDNISITGSEADRSGSNTHPSEVHTLKNLISQDETPTASTTPQKSSRSFSLLIPFRSKNSEKKLTS</sequence>
<name>A0AAD7LC52_QUISA</name>
<evidence type="ECO:0000313" key="2">
    <source>
        <dbReference type="EMBL" id="KAJ7954691.1"/>
    </source>
</evidence>
<feature type="compositionally biased region" description="Low complexity" evidence="1">
    <location>
        <begin position="439"/>
        <end position="454"/>
    </location>
</feature>
<feature type="compositionally biased region" description="Basic and acidic residues" evidence="1">
    <location>
        <begin position="980"/>
        <end position="989"/>
    </location>
</feature>
<evidence type="ECO:0000313" key="3">
    <source>
        <dbReference type="Proteomes" id="UP001163823"/>
    </source>
</evidence>
<feature type="region of interest" description="Disordered" evidence="1">
    <location>
        <begin position="584"/>
        <end position="625"/>
    </location>
</feature>
<feature type="compositionally biased region" description="Polar residues" evidence="1">
    <location>
        <begin position="852"/>
        <end position="861"/>
    </location>
</feature>
<feature type="compositionally biased region" description="Basic and acidic residues" evidence="1">
    <location>
        <begin position="805"/>
        <end position="826"/>
    </location>
</feature>
<organism evidence="2 3">
    <name type="scientific">Quillaja saponaria</name>
    <name type="common">Soap bark tree</name>
    <dbReference type="NCBI Taxonomy" id="32244"/>
    <lineage>
        <taxon>Eukaryota</taxon>
        <taxon>Viridiplantae</taxon>
        <taxon>Streptophyta</taxon>
        <taxon>Embryophyta</taxon>
        <taxon>Tracheophyta</taxon>
        <taxon>Spermatophyta</taxon>
        <taxon>Magnoliopsida</taxon>
        <taxon>eudicotyledons</taxon>
        <taxon>Gunneridae</taxon>
        <taxon>Pentapetalae</taxon>
        <taxon>rosids</taxon>
        <taxon>fabids</taxon>
        <taxon>Fabales</taxon>
        <taxon>Quillajaceae</taxon>
        <taxon>Quillaja</taxon>
    </lineage>
</organism>
<feature type="region of interest" description="Disordered" evidence="1">
    <location>
        <begin position="346"/>
        <end position="476"/>
    </location>
</feature>
<dbReference type="EMBL" id="JARAOO010000009">
    <property type="protein sequence ID" value="KAJ7954691.1"/>
    <property type="molecule type" value="Genomic_DNA"/>
</dbReference>
<dbReference type="PANTHER" id="PTHR31008">
    <property type="entry name" value="COP1-INTERACTING PROTEIN-RELATED"/>
    <property type="match status" value="1"/>
</dbReference>
<protein>
    <submittedName>
        <fullName evidence="2">COP1-interacting protein-like protein</fullName>
    </submittedName>
</protein>
<comment type="caution">
    <text evidence="2">The sequence shown here is derived from an EMBL/GenBank/DDBJ whole genome shotgun (WGS) entry which is preliminary data.</text>
</comment>
<feature type="compositionally biased region" description="Basic and acidic residues" evidence="1">
    <location>
        <begin position="1016"/>
        <end position="1029"/>
    </location>
</feature>
<feature type="compositionally biased region" description="Basic and acidic residues" evidence="1">
    <location>
        <begin position="932"/>
        <end position="942"/>
    </location>
</feature>
<dbReference type="Proteomes" id="UP001163823">
    <property type="component" value="Chromosome 9"/>
</dbReference>
<feature type="region of interest" description="Disordered" evidence="1">
    <location>
        <begin position="1207"/>
        <end position="1322"/>
    </location>
</feature>
<reference evidence="2" key="1">
    <citation type="journal article" date="2023" name="Science">
        <title>Elucidation of the pathway for biosynthesis of saponin adjuvants from the soapbark tree.</title>
        <authorList>
            <person name="Reed J."/>
            <person name="Orme A."/>
            <person name="El-Demerdash A."/>
            <person name="Owen C."/>
            <person name="Martin L.B.B."/>
            <person name="Misra R.C."/>
            <person name="Kikuchi S."/>
            <person name="Rejzek M."/>
            <person name="Martin A.C."/>
            <person name="Harkess A."/>
            <person name="Leebens-Mack J."/>
            <person name="Louveau T."/>
            <person name="Stephenson M.J."/>
            <person name="Osbourn A."/>
        </authorList>
    </citation>
    <scope>NUCLEOTIDE SEQUENCE</scope>
    <source>
        <strain evidence="2">S10</strain>
    </source>
</reference>
<keyword evidence="3" id="KW-1185">Reference proteome</keyword>
<feature type="compositionally biased region" description="Basic and acidic residues" evidence="1">
    <location>
        <begin position="1207"/>
        <end position="1233"/>
    </location>
</feature>
<gene>
    <name evidence="2" type="ORF">O6P43_021403</name>
</gene>
<feature type="region of interest" description="Disordered" evidence="1">
    <location>
        <begin position="1006"/>
        <end position="1061"/>
    </location>
</feature>